<accession>A0A0K2THZ5</accession>
<reference evidence="1" key="1">
    <citation type="submission" date="2014-05" db="EMBL/GenBank/DDBJ databases">
        <authorList>
            <person name="Chronopoulou M."/>
        </authorList>
    </citation>
    <scope>NUCLEOTIDE SEQUENCE</scope>
    <source>
        <tissue evidence="1">Whole organism</tissue>
    </source>
</reference>
<evidence type="ECO:0000313" key="1">
    <source>
        <dbReference type="EMBL" id="CDW25415.1"/>
    </source>
</evidence>
<protein>
    <submittedName>
        <fullName evidence="1">Uncharacterized protein</fullName>
    </submittedName>
</protein>
<organism evidence="1">
    <name type="scientific">Lepeophtheirus salmonis</name>
    <name type="common">Salmon louse</name>
    <name type="synonym">Caligus salmonis</name>
    <dbReference type="NCBI Taxonomy" id="72036"/>
    <lineage>
        <taxon>Eukaryota</taxon>
        <taxon>Metazoa</taxon>
        <taxon>Ecdysozoa</taxon>
        <taxon>Arthropoda</taxon>
        <taxon>Crustacea</taxon>
        <taxon>Multicrustacea</taxon>
        <taxon>Hexanauplia</taxon>
        <taxon>Copepoda</taxon>
        <taxon>Siphonostomatoida</taxon>
        <taxon>Caligidae</taxon>
        <taxon>Lepeophtheirus</taxon>
    </lineage>
</organism>
<dbReference type="AlphaFoldDB" id="A0A0K2THZ5"/>
<name>A0A0K2THZ5_LEPSM</name>
<sequence length="52" mass="5367">MESGLSLNAFTPCCCATTNAFCSACSINPKSNPMVVSAVAIVRATPEFAPDK</sequence>
<dbReference type="EMBL" id="HACA01008054">
    <property type="protein sequence ID" value="CDW25415.1"/>
    <property type="molecule type" value="Transcribed_RNA"/>
</dbReference>
<proteinExistence type="predicted"/>